<gene>
    <name evidence="2" type="ORF">AOQ84DRAFT_166114</name>
</gene>
<dbReference type="AlphaFoldDB" id="A0A8E2EQ79"/>
<evidence type="ECO:0000256" key="1">
    <source>
        <dbReference type="SAM" id="Phobius"/>
    </source>
</evidence>
<evidence type="ECO:0000313" key="3">
    <source>
        <dbReference type="Proteomes" id="UP000250140"/>
    </source>
</evidence>
<keyword evidence="1" id="KW-1133">Transmembrane helix</keyword>
<keyword evidence="3" id="KW-1185">Reference proteome</keyword>
<feature type="transmembrane region" description="Helical" evidence="1">
    <location>
        <begin position="34"/>
        <end position="55"/>
    </location>
</feature>
<keyword evidence="1" id="KW-0472">Membrane</keyword>
<accession>A0A8E2EQ79</accession>
<dbReference type="EMBL" id="KV750858">
    <property type="protein sequence ID" value="OCL02881.1"/>
    <property type="molecule type" value="Genomic_DNA"/>
</dbReference>
<name>A0A8E2EQ79_9PEZI</name>
<proteinExistence type="predicted"/>
<reference evidence="2 3" key="1">
    <citation type="journal article" date="2016" name="Nat. Commun.">
        <title>Ectomycorrhizal ecology is imprinted in the genome of the dominant symbiotic fungus Cenococcum geophilum.</title>
        <authorList>
            <consortium name="DOE Joint Genome Institute"/>
            <person name="Peter M."/>
            <person name="Kohler A."/>
            <person name="Ohm R.A."/>
            <person name="Kuo A."/>
            <person name="Krutzmann J."/>
            <person name="Morin E."/>
            <person name="Arend M."/>
            <person name="Barry K.W."/>
            <person name="Binder M."/>
            <person name="Choi C."/>
            <person name="Clum A."/>
            <person name="Copeland A."/>
            <person name="Grisel N."/>
            <person name="Haridas S."/>
            <person name="Kipfer T."/>
            <person name="LaButti K."/>
            <person name="Lindquist E."/>
            <person name="Lipzen A."/>
            <person name="Maire R."/>
            <person name="Meier B."/>
            <person name="Mihaltcheva S."/>
            <person name="Molinier V."/>
            <person name="Murat C."/>
            <person name="Poggeler S."/>
            <person name="Quandt C.A."/>
            <person name="Sperisen C."/>
            <person name="Tritt A."/>
            <person name="Tisserant E."/>
            <person name="Crous P.W."/>
            <person name="Henrissat B."/>
            <person name="Nehls U."/>
            <person name="Egli S."/>
            <person name="Spatafora J.W."/>
            <person name="Grigoriev I.V."/>
            <person name="Martin F.M."/>
        </authorList>
    </citation>
    <scope>NUCLEOTIDE SEQUENCE [LARGE SCALE GENOMIC DNA]</scope>
    <source>
        <strain evidence="2 3">CBS 207.34</strain>
    </source>
</reference>
<sequence>MPPSIRRLHGPVDSVSAVVVVAPWEGGECENRPFHLAFGIAPLLKLVLCILHFAFKNITFSFFILLNCALFLCCSHPYLKSSFFFPLLGWYPKYPF</sequence>
<feature type="transmembrane region" description="Helical" evidence="1">
    <location>
        <begin position="62"/>
        <end position="79"/>
    </location>
</feature>
<dbReference type="Proteomes" id="UP000250140">
    <property type="component" value="Unassembled WGS sequence"/>
</dbReference>
<organism evidence="2 3">
    <name type="scientific">Glonium stellatum</name>
    <dbReference type="NCBI Taxonomy" id="574774"/>
    <lineage>
        <taxon>Eukaryota</taxon>
        <taxon>Fungi</taxon>
        <taxon>Dikarya</taxon>
        <taxon>Ascomycota</taxon>
        <taxon>Pezizomycotina</taxon>
        <taxon>Dothideomycetes</taxon>
        <taxon>Pleosporomycetidae</taxon>
        <taxon>Gloniales</taxon>
        <taxon>Gloniaceae</taxon>
        <taxon>Glonium</taxon>
    </lineage>
</organism>
<evidence type="ECO:0000313" key="2">
    <source>
        <dbReference type="EMBL" id="OCL02881.1"/>
    </source>
</evidence>
<protein>
    <submittedName>
        <fullName evidence="2">Uncharacterized protein</fullName>
    </submittedName>
</protein>
<keyword evidence="1" id="KW-0812">Transmembrane</keyword>